<keyword evidence="1" id="KW-0472">Membrane</keyword>
<evidence type="ECO:0000259" key="2">
    <source>
        <dbReference type="Pfam" id="PF25881"/>
    </source>
</evidence>
<dbReference type="PANTHER" id="PTHR30438">
    <property type="entry name" value="36 KDA ANTIGEN-RELATED"/>
    <property type="match status" value="1"/>
</dbReference>
<keyword evidence="1" id="KW-1133">Transmembrane helix</keyword>
<dbReference type="Gene3D" id="2.40.50.100">
    <property type="match status" value="1"/>
</dbReference>
<reference evidence="3 4" key="1">
    <citation type="journal article" date="2013" name="Genome Announc.">
        <title>Draft Genome Sequence of Desulfotignum phosphitoxidans DSM 13687 Strain FiPS-3.</title>
        <authorList>
            <person name="Poehlein A."/>
            <person name="Daniel R."/>
            <person name="Simeonova D.D."/>
        </authorList>
    </citation>
    <scope>NUCLEOTIDE SEQUENCE [LARGE SCALE GENOMIC DNA]</scope>
    <source>
        <strain evidence="3 4">DSM 13687</strain>
    </source>
</reference>
<dbReference type="SUPFAM" id="SSF111369">
    <property type="entry name" value="HlyD-like secretion proteins"/>
    <property type="match status" value="2"/>
</dbReference>
<dbReference type="AlphaFoldDB" id="S0FVT8"/>
<dbReference type="OrthoDB" id="9793801at2"/>
<dbReference type="EMBL" id="APJX01000006">
    <property type="protein sequence ID" value="EMS78835.1"/>
    <property type="molecule type" value="Genomic_DNA"/>
</dbReference>
<dbReference type="Gene3D" id="2.40.30.170">
    <property type="match status" value="1"/>
</dbReference>
<evidence type="ECO:0000313" key="4">
    <source>
        <dbReference type="Proteomes" id="UP000014216"/>
    </source>
</evidence>
<dbReference type="RefSeq" id="WP_006966636.1">
    <property type="nucleotide sequence ID" value="NZ_APJX01000006.1"/>
</dbReference>
<proteinExistence type="predicted"/>
<keyword evidence="4" id="KW-1185">Reference proteome</keyword>
<accession>S0FVT8</accession>
<evidence type="ECO:0000313" key="3">
    <source>
        <dbReference type="EMBL" id="EMS78835.1"/>
    </source>
</evidence>
<comment type="caution">
    <text evidence="3">The sequence shown here is derived from an EMBL/GenBank/DDBJ whole genome shotgun (WGS) entry which is preliminary data.</text>
</comment>
<feature type="transmembrane region" description="Helical" evidence="1">
    <location>
        <begin position="7"/>
        <end position="25"/>
    </location>
</feature>
<sequence>MRTILEPLIGLLVLIGIVWGLTLYLQEPEIQYIQGEVDATQVNLAVKIAGRVSDVFVKEGEYVQKGTSLLRLDSPEITARLTQASSARKAASAQKDKADAGARSQEVDAAMNLWIQAREAAELAEKTYRRINRLYADGIVPGQRQDEAEARWKAAEAAAAAARSQYDMALEGTRKEDRQAASAMVDQARGAVTEVETYLDETRLKTPLSGEVIHLLADPGEVVNAGYPVVTILDLDDIWITFNIREDHLAGMEMGRVFPVFVPALGDKTFEVKISYIAPLGDYATWRATSASGGFDLKTFELRARPLDLIIGLRPGMSVLVSRKDLPDARK</sequence>
<dbReference type="InterPro" id="IPR059052">
    <property type="entry name" value="HH_YbhG-like"/>
</dbReference>
<dbReference type="Pfam" id="PF25881">
    <property type="entry name" value="HH_YBHG"/>
    <property type="match status" value="1"/>
</dbReference>
<protein>
    <submittedName>
        <fullName evidence="3">Secretion protein, HlyD family</fullName>
    </submittedName>
</protein>
<dbReference type="PANTHER" id="PTHR30438:SF1">
    <property type="entry name" value="36 KDA ANTIGEN"/>
    <property type="match status" value="1"/>
</dbReference>
<feature type="domain" description="YbhG-like alpha-helical hairpin" evidence="2">
    <location>
        <begin position="73"/>
        <end position="201"/>
    </location>
</feature>
<organism evidence="3 4">
    <name type="scientific">Desulfotignum phosphitoxidans DSM 13687</name>
    <dbReference type="NCBI Taxonomy" id="1286635"/>
    <lineage>
        <taxon>Bacteria</taxon>
        <taxon>Pseudomonadati</taxon>
        <taxon>Thermodesulfobacteriota</taxon>
        <taxon>Desulfobacteria</taxon>
        <taxon>Desulfobacterales</taxon>
        <taxon>Desulfobacteraceae</taxon>
        <taxon>Desulfotignum</taxon>
    </lineage>
</organism>
<keyword evidence="1" id="KW-0812">Transmembrane</keyword>
<dbReference type="Proteomes" id="UP000014216">
    <property type="component" value="Unassembled WGS sequence"/>
</dbReference>
<gene>
    <name evidence="3" type="ORF">Dpo_6c00340</name>
</gene>
<evidence type="ECO:0000256" key="1">
    <source>
        <dbReference type="SAM" id="Phobius"/>
    </source>
</evidence>
<name>S0FVT8_9BACT</name>